<dbReference type="Proteomes" id="UP000316621">
    <property type="component" value="Chromosome 8"/>
</dbReference>
<dbReference type="Gramene" id="RZC72972">
    <property type="protein sequence ID" value="RZC72972"/>
    <property type="gene ID" value="C5167_048441"/>
</dbReference>
<keyword evidence="3" id="KW-1185">Reference proteome</keyword>
<accession>A0A4Y7KKS0</accession>
<proteinExistence type="predicted"/>
<name>A0A4Y7KKS0_PAPSO</name>
<evidence type="ECO:0000313" key="3">
    <source>
        <dbReference type="Proteomes" id="UP000316621"/>
    </source>
</evidence>
<evidence type="ECO:0000313" key="2">
    <source>
        <dbReference type="EMBL" id="RZC72972.1"/>
    </source>
</evidence>
<gene>
    <name evidence="2" type="ORF">C5167_048441</name>
</gene>
<evidence type="ECO:0000256" key="1">
    <source>
        <dbReference type="SAM" id="Phobius"/>
    </source>
</evidence>
<dbReference type="EMBL" id="CM010722">
    <property type="protein sequence ID" value="RZC72972.1"/>
    <property type="molecule type" value="Genomic_DNA"/>
</dbReference>
<sequence>MIVIFLADEREHPFLGILLFLSILLFVDIAYELIRENRIKDKGFSINISSSEVILFSPVFAGPPSVTNLSTE</sequence>
<keyword evidence="1" id="KW-0812">Transmembrane</keyword>
<reference evidence="2 3" key="1">
    <citation type="journal article" date="2018" name="Science">
        <title>The opium poppy genome and morphinan production.</title>
        <authorList>
            <person name="Guo L."/>
            <person name="Winzer T."/>
            <person name="Yang X."/>
            <person name="Li Y."/>
            <person name="Ning Z."/>
            <person name="He Z."/>
            <person name="Teodor R."/>
            <person name="Lu Y."/>
            <person name="Bowser T.A."/>
            <person name="Graham I.A."/>
            <person name="Ye K."/>
        </authorList>
    </citation>
    <scope>NUCLEOTIDE SEQUENCE [LARGE SCALE GENOMIC DNA]</scope>
    <source>
        <strain evidence="3">cv. HN1</strain>
        <tissue evidence="2">Leaves</tissue>
    </source>
</reference>
<feature type="transmembrane region" description="Helical" evidence="1">
    <location>
        <begin position="14"/>
        <end position="34"/>
    </location>
</feature>
<keyword evidence="1" id="KW-1133">Transmembrane helix</keyword>
<protein>
    <submittedName>
        <fullName evidence="2">Uncharacterized protein</fullName>
    </submittedName>
</protein>
<dbReference type="AlphaFoldDB" id="A0A4Y7KKS0"/>
<organism evidence="2 3">
    <name type="scientific">Papaver somniferum</name>
    <name type="common">Opium poppy</name>
    <dbReference type="NCBI Taxonomy" id="3469"/>
    <lineage>
        <taxon>Eukaryota</taxon>
        <taxon>Viridiplantae</taxon>
        <taxon>Streptophyta</taxon>
        <taxon>Embryophyta</taxon>
        <taxon>Tracheophyta</taxon>
        <taxon>Spermatophyta</taxon>
        <taxon>Magnoliopsida</taxon>
        <taxon>Ranunculales</taxon>
        <taxon>Papaveraceae</taxon>
        <taxon>Papaveroideae</taxon>
        <taxon>Papaver</taxon>
    </lineage>
</organism>
<keyword evidence="1" id="KW-0472">Membrane</keyword>